<keyword evidence="1" id="KW-0732">Signal</keyword>
<comment type="caution">
    <text evidence="3">The sequence shown here is derived from an EMBL/GenBank/DDBJ whole genome shotgun (WGS) entry which is preliminary data.</text>
</comment>
<evidence type="ECO:0000313" key="4">
    <source>
        <dbReference type="Proteomes" id="UP000529783"/>
    </source>
</evidence>
<gene>
    <name evidence="3" type="ORF">BJY14_003691</name>
</gene>
<name>A0A7Y9JGK7_9ACTN</name>
<dbReference type="Pfam" id="PF20611">
    <property type="entry name" value="DUF6801"/>
    <property type="match status" value="1"/>
</dbReference>
<feature type="chain" id="PRO_5039687736" description="DUF6801 domain-containing protein" evidence="1">
    <location>
        <begin position="26"/>
        <end position="385"/>
    </location>
</feature>
<accession>A0A7Y9JGK7</accession>
<dbReference type="InterPro" id="IPR046542">
    <property type="entry name" value="DUF6801"/>
</dbReference>
<evidence type="ECO:0000313" key="3">
    <source>
        <dbReference type="EMBL" id="NYD47708.1"/>
    </source>
</evidence>
<dbReference type="EMBL" id="JACCBA010000001">
    <property type="protein sequence ID" value="NYD47708.1"/>
    <property type="molecule type" value="Genomic_DNA"/>
</dbReference>
<keyword evidence="4" id="KW-1185">Reference proteome</keyword>
<dbReference type="Proteomes" id="UP000529783">
    <property type="component" value="Unassembled WGS sequence"/>
</dbReference>
<dbReference type="AlphaFoldDB" id="A0A7Y9JGK7"/>
<dbReference type="RefSeq" id="WP_179844746.1">
    <property type="nucleotide sequence ID" value="NZ_JACCBA010000001.1"/>
</dbReference>
<proteinExistence type="predicted"/>
<evidence type="ECO:0000259" key="2">
    <source>
        <dbReference type="Pfam" id="PF20611"/>
    </source>
</evidence>
<feature type="domain" description="DUF6801" evidence="2">
    <location>
        <begin position="38"/>
        <end position="194"/>
    </location>
</feature>
<organism evidence="3 4">
    <name type="scientific">Actinomadura luteofluorescens</name>
    <dbReference type="NCBI Taxonomy" id="46163"/>
    <lineage>
        <taxon>Bacteria</taxon>
        <taxon>Bacillati</taxon>
        <taxon>Actinomycetota</taxon>
        <taxon>Actinomycetes</taxon>
        <taxon>Streptosporangiales</taxon>
        <taxon>Thermomonosporaceae</taxon>
        <taxon>Actinomadura</taxon>
    </lineage>
</organism>
<evidence type="ECO:0000256" key="1">
    <source>
        <dbReference type="SAM" id="SignalP"/>
    </source>
</evidence>
<feature type="signal peptide" evidence="1">
    <location>
        <begin position="1"/>
        <end position="25"/>
    </location>
</feature>
<reference evidence="3 4" key="1">
    <citation type="submission" date="2020-07" db="EMBL/GenBank/DDBJ databases">
        <title>Sequencing the genomes of 1000 actinobacteria strains.</title>
        <authorList>
            <person name="Klenk H.-P."/>
        </authorList>
    </citation>
    <scope>NUCLEOTIDE SEQUENCE [LARGE SCALE GENOMIC DNA]</scope>
    <source>
        <strain evidence="3 4">DSM 40398</strain>
    </source>
</reference>
<protein>
    <recommendedName>
        <fullName evidence="2">DUF6801 domain-containing protein</fullName>
    </recommendedName>
</protein>
<sequence>MTKKKRTGAALALAAALLASSLAGAGPAAAGPATLGLDYHCTFPLLGPQPVHVELSADVPDRVTVGEVMPGIVVDSVSAVGAESARGLRALYATTLEGHALADATLTVPEMPDGLPVEVDSALDGTPIPASGGFTVKGRGTAPDLTFTQAGPGKVTVGNLVLTLTPRTDDGGASGLGTFESECTQDPGQANVLASFEIVDKDGGPGAAPYSYTLKGSSTIKASGGTFPLTGALDAKVDGGAVTGGLTLDPSKARFQMLGFLPVTADVTFAAEGGTTGTYKDGVLTTTSKMSARFPTFTVFGFLPVGGGDACRTSKPSGITLTSAAGFDPKAGGALTGVYELAPIDGCGALTGVLGSSLAGPGNAITMTLTPKPSAQTPSSPKKTS</sequence>